<organism evidence="7 8">
    <name type="scientific">Tetradesmus obliquus</name>
    <name type="common">Green alga</name>
    <name type="synonym">Acutodesmus obliquus</name>
    <dbReference type="NCBI Taxonomy" id="3088"/>
    <lineage>
        <taxon>Eukaryota</taxon>
        <taxon>Viridiplantae</taxon>
        <taxon>Chlorophyta</taxon>
        <taxon>core chlorophytes</taxon>
        <taxon>Chlorophyceae</taxon>
        <taxon>CS clade</taxon>
        <taxon>Sphaeropleales</taxon>
        <taxon>Scenedesmaceae</taxon>
        <taxon>Tetradesmus</taxon>
    </lineage>
</organism>
<dbReference type="SUPFAM" id="SSF48371">
    <property type="entry name" value="ARM repeat"/>
    <property type="match status" value="1"/>
</dbReference>
<reference evidence="7 8" key="1">
    <citation type="submission" date="2023-05" db="EMBL/GenBank/DDBJ databases">
        <title>A 100% complete, gapless, phased diploid assembly of the Scenedesmus obliquus UTEX 3031 genome.</title>
        <authorList>
            <person name="Biondi T.C."/>
            <person name="Hanschen E.R."/>
            <person name="Kwon T."/>
            <person name="Eng W."/>
            <person name="Kruse C.P.S."/>
            <person name="Koehler S.I."/>
            <person name="Kunde Y."/>
            <person name="Gleasner C.D."/>
            <person name="You Mak K.T."/>
            <person name="Polle J."/>
            <person name="Hovde B.T."/>
            <person name="Starkenburg S.R."/>
        </authorList>
    </citation>
    <scope>NUCLEOTIDE SEQUENCE [LARGE SCALE GENOMIC DNA]</scope>
    <source>
        <strain evidence="7 8">DOE0152z</strain>
    </source>
</reference>
<gene>
    <name evidence="7" type="ORF">OEZ85_006839</name>
</gene>
<evidence type="ECO:0000256" key="2">
    <source>
        <dbReference type="ARBA" id="ARBA00022737"/>
    </source>
</evidence>
<dbReference type="Pfam" id="PF16507">
    <property type="entry name" value="HEAT_PSME4_mid"/>
    <property type="match status" value="1"/>
</dbReference>
<dbReference type="PANTHER" id="PTHR32170">
    <property type="entry name" value="PROTEASOME ACTIVATOR COMPLEX SUBUNIT 4"/>
    <property type="match status" value="1"/>
</dbReference>
<name>A0ABY8TWL2_TETOB</name>
<dbReference type="InterPro" id="IPR016024">
    <property type="entry name" value="ARM-type_fold"/>
</dbReference>
<evidence type="ECO:0000256" key="3">
    <source>
        <dbReference type="ARBA" id="ARBA00022763"/>
    </source>
</evidence>
<comment type="similarity">
    <text evidence="1">Belongs to the BLM10 family.</text>
</comment>
<evidence type="ECO:0000256" key="1">
    <source>
        <dbReference type="ARBA" id="ARBA00005739"/>
    </source>
</evidence>
<keyword evidence="3" id="KW-0227">DNA damage</keyword>
<dbReference type="Proteomes" id="UP001244341">
    <property type="component" value="Chromosome 4b"/>
</dbReference>
<protein>
    <recommendedName>
        <fullName evidence="9">Proteasome activator Blm10 mid region domain-containing protein</fullName>
    </recommendedName>
</protein>
<dbReference type="InterPro" id="IPR035309">
    <property type="entry name" value="PSME4"/>
</dbReference>
<evidence type="ECO:0000259" key="6">
    <source>
        <dbReference type="Pfam" id="PF16507"/>
    </source>
</evidence>
<keyword evidence="4" id="KW-0234">DNA repair</keyword>
<dbReference type="InterPro" id="IPR011989">
    <property type="entry name" value="ARM-like"/>
</dbReference>
<keyword evidence="2" id="KW-0677">Repeat</keyword>
<feature type="domain" description="Proteasome activator complex subunit 4 C-terminal" evidence="5">
    <location>
        <begin position="1398"/>
        <end position="1485"/>
    </location>
</feature>
<evidence type="ECO:0000256" key="4">
    <source>
        <dbReference type="ARBA" id="ARBA00023204"/>
    </source>
</evidence>
<evidence type="ECO:0000313" key="8">
    <source>
        <dbReference type="Proteomes" id="UP001244341"/>
    </source>
</evidence>
<sequence>MIYSDWLPPKVVEEAKEKEKQRFATAVAAFKQAAAVAAAEAARGNPNAYAAVLGQLMDDIKTLVSTKTLFAPAAIRTLVYTLYDVVLATAADIEVQVRAGELLSHVLRHHRHSQHLGLALPWRPLYDMLRGLYDAAPLQVKGTFLEHVQQSTLFSLVARARRFFVPGAATEIWSLLRPHLVYGDPMGTQTHLALGWLVLFFPTKQIPETQPAVAQGWVGEWLGVWGRLVSCSYWDGHWMYLLARAVKDDWKGVVDWAPYVSQLYTHMLACFKVPVGTATAGCPSSISAPHRASLLFGTKLDQLLEQYCHPSNTGPWSGDLAVFLRHGVHYFMKVLGRQCGSAGWPGEQVIVAAASRRYVRAAVKLAARGQFSKRESLVSASCKALCHLSYVWPGAVLPLVLGRFQSALATATAMHQLPTSISTLALCVRPLLLAGWHTKEESTQQVIAEAMMAVLPGIDANDEAKTAAVFQFYTAVLSSVPALHGAAEEEDDAAPVYGSAEGGGSSMDGVEYAAAAGSNGSSGSRSAPVFRLPLYLDDWVDQVMERLFTLLGNLDTGPSHRGTDMQAKPELLLQSTHLGKDTMYHSFFQHLLLRLPPRLADHVVGLLGQFATERALPTVALEAASMFRSASIARPAAAVELVVKPLVARIRAQMPETGSRSLSRATEDSLTWSLVLLGSAVGGLRPAVAAPLVPSLEALVDDALKLPSRVAHNWASMVLSSLLGVLSGWFVPDRAWPQTGGMLLPNGLQLWVDRQGVGWSAPGWALPSEEHTAIAARLADKYLEEAAKAAPPASPCSKPVTPGEAAAGSATPAGAVRLQQLPKEYLALFVELLALSMQPNAGVRGSAVPTLLACLKRFPCLVELMVPEVLAALAVIFRDADAFRGFLYALMASRCHSSNTCLKSIQMLIMQVISRFKLPPLLAVEGGDFGQLQASLMALAEPGARVNWRYSVLSNMVLMFAAPPAAATSSVPLLRHCLALLHSDMLLLRQVGGAGLWLLMAQMAAGGAAGNEALLGELKQALSKPGAGEALLKLLVLDHAKLDASEAAKGARGHGGGLGGSGGMLSGLLGMTAEEVLAAMVAAAVEKADRWPAEGGRPTATTDGLFEVSHARLIRLMALLCPAELSAALQQPLSSRLAAFPTPSGPQEKAEVAAVAESLAGLLAAAAPTAAAGGGGGGAAGWAVPLLREALAGSSLEMSDAWSAALWYILDHLLSTVLDQQQQQQQQRSSGSGNSSNGGAVVVADAMEEEGHVKGVAGAVLGAGGSEAWSSRAAAMVFLQVFWFRHCYQLGSDDMERLQAFVVGRLQDSKVEVRGLSAATLSGIIKALPAHEMDSLRRTMLANVTRLFNISPPGSRGNKRGSSRGVPVVAAAAAAAAQLDAAGAAAFAAQQGPVFLAEAQAVVQGLKAFVLSSPYDVPGWMPEVLLALVAAANSRNPLVRRDASKALSEFKRTHEEDALEQLRALLGEERWEALAQVTSSASYFV</sequence>
<keyword evidence="8" id="KW-1185">Reference proteome</keyword>
<dbReference type="Pfam" id="PF11919">
    <property type="entry name" value="PSME4_C"/>
    <property type="match status" value="1"/>
</dbReference>
<dbReference type="InterPro" id="IPR032430">
    <property type="entry name" value="Blm10_mid"/>
</dbReference>
<feature type="domain" description="Proteasome activator Blm10 middle HEAT repeats region" evidence="6">
    <location>
        <begin position="299"/>
        <end position="786"/>
    </location>
</feature>
<evidence type="ECO:0000313" key="7">
    <source>
        <dbReference type="EMBL" id="WIA13249.1"/>
    </source>
</evidence>
<dbReference type="PANTHER" id="PTHR32170:SF3">
    <property type="entry name" value="PROTEASOME ACTIVATOR COMPLEX SUBUNIT 4"/>
    <property type="match status" value="1"/>
</dbReference>
<accession>A0ABY8TWL2</accession>
<dbReference type="Gene3D" id="1.25.10.10">
    <property type="entry name" value="Leucine-rich Repeat Variant"/>
    <property type="match status" value="1"/>
</dbReference>
<dbReference type="EMBL" id="CP126211">
    <property type="protein sequence ID" value="WIA13249.1"/>
    <property type="molecule type" value="Genomic_DNA"/>
</dbReference>
<dbReference type="InterPro" id="IPR021843">
    <property type="entry name" value="PSME4_C"/>
</dbReference>
<evidence type="ECO:0000259" key="5">
    <source>
        <dbReference type="Pfam" id="PF11919"/>
    </source>
</evidence>
<evidence type="ECO:0008006" key="9">
    <source>
        <dbReference type="Google" id="ProtNLM"/>
    </source>
</evidence>
<proteinExistence type="inferred from homology"/>